<dbReference type="InterPro" id="IPR004291">
    <property type="entry name" value="Transposase_IS66_central"/>
</dbReference>
<dbReference type="Pfam" id="PF03050">
    <property type="entry name" value="DDE_Tnp_IS66"/>
    <property type="match status" value="1"/>
</dbReference>
<organism evidence="4 5">
    <name type="scientific">Spirobacillus cienkowskii</name>
    <dbReference type="NCBI Taxonomy" id="495820"/>
    <lineage>
        <taxon>Bacteria</taxon>
        <taxon>Pseudomonadati</taxon>
        <taxon>Bdellovibrionota</taxon>
        <taxon>Oligoflexia</taxon>
        <taxon>Silvanigrellales</taxon>
        <taxon>Spirobacillus</taxon>
    </lineage>
</organism>
<feature type="domain" description="Transposase IS66 zinc-finger binding" evidence="3">
    <location>
        <begin position="129"/>
        <end position="172"/>
    </location>
</feature>
<gene>
    <name evidence="4" type="ORF">DCC88_11225</name>
</gene>
<dbReference type="Proteomes" id="UP000253934">
    <property type="component" value="Unassembled WGS sequence"/>
</dbReference>
<dbReference type="PANTHER" id="PTHR33678">
    <property type="entry name" value="BLL1576 PROTEIN"/>
    <property type="match status" value="1"/>
</dbReference>
<feature type="compositionally biased region" description="Basic and acidic residues" evidence="1">
    <location>
        <begin position="81"/>
        <end position="90"/>
    </location>
</feature>
<protein>
    <submittedName>
        <fullName evidence="4">Uncharacterized protein</fullName>
    </submittedName>
</protein>
<dbReference type="AlphaFoldDB" id="A0A369KTZ2"/>
<evidence type="ECO:0000259" key="3">
    <source>
        <dbReference type="Pfam" id="PF13005"/>
    </source>
</evidence>
<reference evidence="4" key="1">
    <citation type="submission" date="2018-04" db="EMBL/GenBank/DDBJ databases">
        <title>Draft genome sequence of the Candidatus Spirobacillus cienkowskii, a pathogen of freshwater Daphnia species, reconstructed from hemolymph metagenomic reads.</title>
        <authorList>
            <person name="Bresciani L."/>
            <person name="Lemos L.N."/>
            <person name="Wale N."/>
            <person name="Lin J.Y."/>
            <person name="Fernandes G.R."/>
            <person name="Duffy M.A."/>
            <person name="Rodrigues J.M."/>
        </authorList>
    </citation>
    <scope>NUCLEOTIDE SEQUENCE [LARGE SCALE GENOMIC DNA]</scope>
    <source>
        <strain evidence="4">Binning01</strain>
    </source>
</reference>
<dbReference type="PANTHER" id="PTHR33678:SF2">
    <property type="match status" value="1"/>
</dbReference>
<name>A0A369KTZ2_9BACT</name>
<dbReference type="EMBL" id="QOVW01000095">
    <property type="protein sequence ID" value="RDB35223.1"/>
    <property type="molecule type" value="Genomic_DNA"/>
</dbReference>
<sequence length="300" mass="34643">MSENQFLQLTRNDLVNYSKEQLIQLHEKFIKENINIKNENMSLKKENADLKNYTKILEEKIVIIEGQLVLFKSKLFRKKSEKSPQEKKYNQEPNSKSKKKRGHYSLLPSERYPEAAIIERHIEFKDNPNCSCCGYTMEDSGMTEDSEYLTVVPKDYYIVRQRRHKYRCSQCHGDIKTAPSAARIIPGSAYGDELIIDVAMAKYCDLVPIERYSTIAGREGFVDLPPNSLIGTTHKLADYVQPAVDKIKEEILSSPVLHADETPHRMLEGDEKKSWYLWGFSNNESSYFEIRNTRSGDVAS</sequence>
<proteinExistence type="predicted"/>
<dbReference type="Pfam" id="PF13005">
    <property type="entry name" value="zf-IS66"/>
    <property type="match status" value="1"/>
</dbReference>
<feature type="domain" description="Transposase IS66 central" evidence="2">
    <location>
        <begin position="188"/>
        <end position="299"/>
    </location>
</feature>
<comment type="caution">
    <text evidence="4">The sequence shown here is derived from an EMBL/GenBank/DDBJ whole genome shotgun (WGS) entry which is preliminary data.</text>
</comment>
<feature type="region of interest" description="Disordered" evidence="1">
    <location>
        <begin position="81"/>
        <end position="104"/>
    </location>
</feature>
<accession>A0A369KTZ2</accession>
<dbReference type="InterPro" id="IPR052344">
    <property type="entry name" value="Transposase-related"/>
</dbReference>
<dbReference type="InterPro" id="IPR024474">
    <property type="entry name" value="Znf_dom_IS66"/>
</dbReference>
<keyword evidence="5" id="KW-1185">Reference proteome</keyword>
<evidence type="ECO:0000313" key="4">
    <source>
        <dbReference type="EMBL" id="RDB35223.1"/>
    </source>
</evidence>
<evidence type="ECO:0000259" key="2">
    <source>
        <dbReference type="Pfam" id="PF03050"/>
    </source>
</evidence>
<evidence type="ECO:0000256" key="1">
    <source>
        <dbReference type="SAM" id="MobiDB-lite"/>
    </source>
</evidence>
<evidence type="ECO:0000313" key="5">
    <source>
        <dbReference type="Proteomes" id="UP000253934"/>
    </source>
</evidence>